<keyword evidence="2" id="KW-0288">FMN</keyword>
<keyword evidence="1" id="KW-0285">Flavoprotein</keyword>
<evidence type="ECO:0000256" key="1">
    <source>
        <dbReference type="ARBA" id="ARBA00022630"/>
    </source>
</evidence>
<feature type="region of interest" description="Disordered" evidence="4">
    <location>
        <begin position="1"/>
        <end position="20"/>
    </location>
</feature>
<dbReference type="InterPro" id="IPR051814">
    <property type="entry name" value="NAD(P)H-dep_FMN_reductase"/>
</dbReference>
<accession>A0ABP4VE93</accession>
<dbReference type="SUPFAM" id="SSF52218">
    <property type="entry name" value="Flavoproteins"/>
    <property type="match status" value="1"/>
</dbReference>
<feature type="compositionally biased region" description="Low complexity" evidence="4">
    <location>
        <begin position="1"/>
        <end position="14"/>
    </location>
</feature>
<dbReference type="RefSeq" id="WP_344248050.1">
    <property type="nucleotide sequence ID" value="NZ_BAAAPM010000003.1"/>
</dbReference>
<keyword evidence="3" id="KW-0560">Oxidoreductase</keyword>
<dbReference type="EMBL" id="BAAAPM010000003">
    <property type="protein sequence ID" value="GAA1723873.1"/>
    <property type="molecule type" value="Genomic_DNA"/>
</dbReference>
<evidence type="ECO:0000256" key="2">
    <source>
        <dbReference type="ARBA" id="ARBA00022643"/>
    </source>
</evidence>
<name>A0ABP4VE93_9MICO</name>
<dbReference type="Proteomes" id="UP001501138">
    <property type="component" value="Unassembled WGS sequence"/>
</dbReference>
<reference evidence="7" key="1">
    <citation type="journal article" date="2019" name="Int. J. Syst. Evol. Microbiol.">
        <title>The Global Catalogue of Microorganisms (GCM) 10K type strain sequencing project: providing services to taxonomists for standard genome sequencing and annotation.</title>
        <authorList>
            <consortium name="The Broad Institute Genomics Platform"/>
            <consortium name="The Broad Institute Genome Sequencing Center for Infectious Disease"/>
            <person name="Wu L."/>
            <person name="Ma J."/>
        </authorList>
    </citation>
    <scope>NUCLEOTIDE SEQUENCE [LARGE SCALE GENOMIC DNA]</scope>
    <source>
        <strain evidence="7">JCM 15589</strain>
    </source>
</reference>
<protein>
    <submittedName>
        <fullName evidence="6">NAD(P)H-dependent oxidoreductase</fullName>
    </submittedName>
</protein>
<evidence type="ECO:0000256" key="3">
    <source>
        <dbReference type="ARBA" id="ARBA00023002"/>
    </source>
</evidence>
<comment type="caution">
    <text evidence="6">The sequence shown here is derived from an EMBL/GenBank/DDBJ whole genome shotgun (WGS) entry which is preliminary data.</text>
</comment>
<dbReference type="InterPro" id="IPR029039">
    <property type="entry name" value="Flavoprotein-like_sf"/>
</dbReference>
<gene>
    <name evidence="6" type="ORF">GCM10009809_19600</name>
</gene>
<dbReference type="PANTHER" id="PTHR43408:SF1">
    <property type="entry name" value="FMN REDUCTASE (NADPH)"/>
    <property type="match status" value="1"/>
</dbReference>
<evidence type="ECO:0000313" key="7">
    <source>
        <dbReference type="Proteomes" id="UP001501138"/>
    </source>
</evidence>
<dbReference type="InterPro" id="IPR005025">
    <property type="entry name" value="FMN_Rdtase-like_dom"/>
</dbReference>
<dbReference type="PANTHER" id="PTHR43408">
    <property type="entry name" value="FMN REDUCTASE (NADPH)"/>
    <property type="match status" value="1"/>
</dbReference>
<feature type="domain" description="NADPH-dependent FMN reductase-like" evidence="5">
    <location>
        <begin position="21"/>
        <end position="155"/>
    </location>
</feature>
<evidence type="ECO:0000256" key="4">
    <source>
        <dbReference type="SAM" id="MobiDB-lite"/>
    </source>
</evidence>
<proteinExistence type="predicted"/>
<organism evidence="6 7">
    <name type="scientific">Isoptericola hypogeus</name>
    <dbReference type="NCBI Taxonomy" id="300179"/>
    <lineage>
        <taxon>Bacteria</taxon>
        <taxon>Bacillati</taxon>
        <taxon>Actinomycetota</taxon>
        <taxon>Actinomycetes</taxon>
        <taxon>Micrococcales</taxon>
        <taxon>Promicromonosporaceae</taxon>
        <taxon>Isoptericola</taxon>
    </lineage>
</organism>
<dbReference type="Pfam" id="PF03358">
    <property type="entry name" value="FMN_red"/>
    <property type="match status" value="1"/>
</dbReference>
<dbReference type="Gene3D" id="3.40.50.360">
    <property type="match status" value="1"/>
</dbReference>
<evidence type="ECO:0000259" key="5">
    <source>
        <dbReference type="Pfam" id="PF03358"/>
    </source>
</evidence>
<keyword evidence="7" id="KW-1185">Reference proteome</keyword>
<sequence length="206" mass="21629">MTFTDSTSTSTSPSTDRRDDLVVLVGNPRPRSRTRTAAEAVARRLADRAGLRGTPRTIDLADLAGQLLLAEAPDVDAALRTVAAAPFAVVATPVYKASYTGLLKAFLDRYGPRGLAGVTAVPLVVSASPDHSRAGDDHLRPLLVELGARVPDSSLALLETQLPDVDVVADAWLDAWSDAWPPGAAWPDASLPEVPLPVAGVPEAVR</sequence>
<evidence type="ECO:0000313" key="6">
    <source>
        <dbReference type="EMBL" id="GAA1723873.1"/>
    </source>
</evidence>